<organism evidence="1 2">
    <name type="scientific">Pseudomonas soli</name>
    <dbReference type="NCBI Taxonomy" id="1306993"/>
    <lineage>
        <taxon>Bacteria</taxon>
        <taxon>Pseudomonadati</taxon>
        <taxon>Pseudomonadota</taxon>
        <taxon>Gammaproteobacteria</taxon>
        <taxon>Pseudomonadales</taxon>
        <taxon>Pseudomonadaceae</taxon>
        <taxon>Pseudomonas</taxon>
    </lineage>
</organism>
<gene>
    <name evidence="1" type="ORF">DMX07_17140</name>
</gene>
<dbReference type="Pfam" id="PF05488">
    <property type="entry name" value="PAAR_motif"/>
    <property type="match status" value="1"/>
</dbReference>
<dbReference type="Gene3D" id="2.60.200.60">
    <property type="match status" value="2"/>
</dbReference>
<evidence type="ECO:0008006" key="3">
    <source>
        <dbReference type="Google" id="ProtNLM"/>
    </source>
</evidence>
<sequence>MKPIVLVGHQHDCPLHGAGEVVSGHSATLINGRAVACVGDRISCGAVIETGSANHAIEGRAVARQGDTTSHGGTLVEGEIGWMVD</sequence>
<dbReference type="InterPro" id="IPR008727">
    <property type="entry name" value="PAAR_motif"/>
</dbReference>
<dbReference type="EMBL" id="QJRO01000011">
    <property type="protein sequence ID" value="PYB79768.1"/>
    <property type="molecule type" value="Genomic_DNA"/>
</dbReference>
<dbReference type="RefSeq" id="WP_110701691.1">
    <property type="nucleotide sequence ID" value="NZ_CP151184.1"/>
</dbReference>
<name>A0A2V4HP87_9PSED</name>
<dbReference type="CDD" id="cd14743">
    <property type="entry name" value="PAAR_CT_1"/>
    <property type="match status" value="1"/>
</dbReference>
<protein>
    <recommendedName>
        <fullName evidence="3">Zn-binding Pro-Ala-Ala-Arg (PAAR) domain-containing protein, incolved in TypeVI secretion</fullName>
    </recommendedName>
</protein>
<comment type="caution">
    <text evidence="1">The sequence shown here is derived from an EMBL/GenBank/DDBJ whole genome shotgun (WGS) entry which is preliminary data.</text>
</comment>
<reference evidence="1 2" key="1">
    <citation type="submission" date="2018-06" db="EMBL/GenBank/DDBJ databases">
        <title>Pseudomonas diversity within urban Lake Michigan freshwaters.</title>
        <authorList>
            <person name="Batrich M."/>
            <person name="Hatzopoulos T."/>
            <person name="Putonti C."/>
        </authorList>
    </citation>
    <scope>NUCLEOTIDE SEQUENCE [LARGE SCALE GENOMIC DNA]</scope>
    <source>
        <strain evidence="1 2">LBp-160603</strain>
    </source>
</reference>
<dbReference type="Proteomes" id="UP000247620">
    <property type="component" value="Unassembled WGS sequence"/>
</dbReference>
<dbReference type="AlphaFoldDB" id="A0A2V4HP87"/>
<evidence type="ECO:0000313" key="1">
    <source>
        <dbReference type="EMBL" id="PYB79768.1"/>
    </source>
</evidence>
<accession>A0A2V4HP87</accession>
<evidence type="ECO:0000313" key="2">
    <source>
        <dbReference type="Proteomes" id="UP000247620"/>
    </source>
</evidence>
<proteinExistence type="predicted"/>